<dbReference type="InParanoid" id="A0A2J6TH01"/>
<proteinExistence type="predicted"/>
<name>A0A2J6TH01_9HELO</name>
<evidence type="ECO:0000313" key="1">
    <source>
        <dbReference type="EMBL" id="PMD62283.1"/>
    </source>
</evidence>
<dbReference type="AlphaFoldDB" id="A0A2J6TH01"/>
<accession>A0A2J6TH01</accession>
<evidence type="ECO:0000313" key="2">
    <source>
        <dbReference type="Proteomes" id="UP000235371"/>
    </source>
</evidence>
<dbReference type="GeneID" id="36582501"/>
<dbReference type="EMBL" id="KZ613783">
    <property type="protein sequence ID" value="PMD62283.1"/>
    <property type="molecule type" value="Genomic_DNA"/>
</dbReference>
<gene>
    <name evidence="1" type="ORF">K444DRAFT_525182</name>
</gene>
<dbReference type="OrthoDB" id="3882355at2759"/>
<protein>
    <submittedName>
        <fullName evidence="1">Uncharacterized protein</fullName>
    </submittedName>
</protein>
<reference evidence="1 2" key="1">
    <citation type="submission" date="2016-04" db="EMBL/GenBank/DDBJ databases">
        <title>A degradative enzymes factory behind the ericoid mycorrhizal symbiosis.</title>
        <authorList>
            <consortium name="DOE Joint Genome Institute"/>
            <person name="Martino E."/>
            <person name="Morin E."/>
            <person name="Grelet G."/>
            <person name="Kuo A."/>
            <person name="Kohler A."/>
            <person name="Daghino S."/>
            <person name="Barry K."/>
            <person name="Choi C."/>
            <person name="Cichocki N."/>
            <person name="Clum A."/>
            <person name="Copeland A."/>
            <person name="Hainaut M."/>
            <person name="Haridas S."/>
            <person name="Labutti K."/>
            <person name="Lindquist E."/>
            <person name="Lipzen A."/>
            <person name="Khouja H.-R."/>
            <person name="Murat C."/>
            <person name="Ohm R."/>
            <person name="Olson A."/>
            <person name="Spatafora J."/>
            <person name="Veneault-Fourrey C."/>
            <person name="Henrissat B."/>
            <person name="Grigoriev I."/>
            <person name="Martin F."/>
            <person name="Perotto S."/>
        </authorList>
    </citation>
    <scope>NUCLEOTIDE SEQUENCE [LARGE SCALE GENOMIC DNA]</scope>
    <source>
        <strain evidence="1 2">E</strain>
    </source>
</reference>
<keyword evidence="2" id="KW-1185">Reference proteome</keyword>
<dbReference type="RefSeq" id="XP_024739187.1">
    <property type="nucleotide sequence ID" value="XM_024874421.1"/>
</dbReference>
<organism evidence="1 2">
    <name type="scientific">Hyaloscypha bicolor E</name>
    <dbReference type="NCBI Taxonomy" id="1095630"/>
    <lineage>
        <taxon>Eukaryota</taxon>
        <taxon>Fungi</taxon>
        <taxon>Dikarya</taxon>
        <taxon>Ascomycota</taxon>
        <taxon>Pezizomycotina</taxon>
        <taxon>Leotiomycetes</taxon>
        <taxon>Helotiales</taxon>
        <taxon>Hyaloscyphaceae</taxon>
        <taxon>Hyaloscypha</taxon>
        <taxon>Hyaloscypha bicolor</taxon>
    </lineage>
</organism>
<sequence>MTTPGRTHIPWQTQPAQIQELISYIDVLEANVSYLQYHHEHCDTWVARPPLAGANSPYLPLDFVINDESRASPDMSSPTVAPCTCVSLTTAQPSTKKVEGNPCWKQIADQITKGWDKPNSWTEKREAIGLDSVKQNNYALTAILGLKKDLPVHLARDEFPSSAPRNCINAIDALVISARQYALDSKASQRSSGLVVQVHIFRELIFVSLCVVLEQHGLPIDTIDSLMRICMSNSGSTNLYRLRRGALWVNRVISGTMMKKMGLGHGSTEFFFLSGRPVSQYGLLWEACVHSLPYLSNRLAQISCTVKVPAANPDWIPFSILLIIKHLVGNALTLEQICTSLDYNIGMI</sequence>
<dbReference type="STRING" id="1095630.A0A2J6TH01"/>
<dbReference type="Proteomes" id="UP000235371">
    <property type="component" value="Unassembled WGS sequence"/>
</dbReference>